<keyword evidence="2" id="KW-1003">Cell membrane</keyword>
<keyword evidence="5 7" id="KW-0472">Membrane</keyword>
<dbReference type="InterPro" id="IPR004960">
    <property type="entry name" value="LipA_acyltrans"/>
</dbReference>
<evidence type="ECO:0000313" key="8">
    <source>
        <dbReference type="EMBL" id="GAA4371181.1"/>
    </source>
</evidence>
<evidence type="ECO:0000256" key="7">
    <source>
        <dbReference type="SAM" id="Phobius"/>
    </source>
</evidence>
<keyword evidence="7" id="KW-0812">Transmembrane</keyword>
<dbReference type="PANTHER" id="PTHR30606:SF9">
    <property type="entry name" value="LIPID A BIOSYNTHESIS LAUROYLTRANSFERASE"/>
    <property type="match status" value="1"/>
</dbReference>
<evidence type="ECO:0000256" key="5">
    <source>
        <dbReference type="ARBA" id="ARBA00023136"/>
    </source>
</evidence>
<accession>A0ABP8ISV7</accession>
<evidence type="ECO:0000256" key="3">
    <source>
        <dbReference type="ARBA" id="ARBA00022519"/>
    </source>
</evidence>
<name>A0ABP8ISV7_9BACT</name>
<dbReference type="CDD" id="cd07984">
    <property type="entry name" value="LPLAT_LABLAT-like"/>
    <property type="match status" value="1"/>
</dbReference>
<keyword evidence="9" id="KW-1185">Reference proteome</keyword>
<dbReference type="Proteomes" id="UP001501153">
    <property type="component" value="Unassembled WGS sequence"/>
</dbReference>
<keyword evidence="7" id="KW-1133">Transmembrane helix</keyword>
<keyword evidence="4" id="KW-0808">Transferase</keyword>
<keyword evidence="6 8" id="KW-0012">Acyltransferase</keyword>
<sequence length="293" mass="33804">MSKEWQGKSKANVTGYKIFGFFINTFGVRAAYFLLLFVASYYFLFSWKSSAPMLRFYQERLKFSLLKALGLLYVNYFRFGQTLIDKFAILAGASDGFTFHFDGEQHLREMVSLGRGGILLSAHAGNWEVAGQMLHHLNTPVNVVMYDGEDENIKQYLETRADKRFKVIFIGNDLSHIFKINEALAANELICMHADRFLPGNKTLPLDFLGGPALFPEGPFLLSLRLRVPMVYVYAFKETATHYHLFSTPVKHFSPANQDTSRHIATDFVAHLEHMVQRYPEQWFNYYDFWKAA</sequence>
<dbReference type="RefSeq" id="WP_345238558.1">
    <property type="nucleotide sequence ID" value="NZ_BAABGZ010000082.1"/>
</dbReference>
<evidence type="ECO:0000256" key="6">
    <source>
        <dbReference type="ARBA" id="ARBA00023315"/>
    </source>
</evidence>
<gene>
    <name evidence="8" type="ORF">GCM10023185_46390</name>
</gene>
<keyword evidence="3" id="KW-0997">Cell inner membrane</keyword>
<feature type="transmembrane region" description="Helical" evidence="7">
    <location>
        <begin position="21"/>
        <end position="43"/>
    </location>
</feature>
<evidence type="ECO:0000256" key="2">
    <source>
        <dbReference type="ARBA" id="ARBA00022475"/>
    </source>
</evidence>
<comment type="caution">
    <text evidence="8">The sequence shown here is derived from an EMBL/GenBank/DDBJ whole genome shotgun (WGS) entry which is preliminary data.</text>
</comment>
<evidence type="ECO:0000256" key="4">
    <source>
        <dbReference type="ARBA" id="ARBA00022679"/>
    </source>
</evidence>
<comment type="subcellular location">
    <subcellularLocation>
        <location evidence="1">Cell inner membrane</location>
    </subcellularLocation>
</comment>
<evidence type="ECO:0000256" key="1">
    <source>
        <dbReference type="ARBA" id="ARBA00004533"/>
    </source>
</evidence>
<dbReference type="GO" id="GO:0016746">
    <property type="term" value="F:acyltransferase activity"/>
    <property type="evidence" value="ECO:0007669"/>
    <property type="project" value="UniProtKB-KW"/>
</dbReference>
<dbReference type="Pfam" id="PF03279">
    <property type="entry name" value="Lip_A_acyltrans"/>
    <property type="match status" value="1"/>
</dbReference>
<protein>
    <submittedName>
        <fullName evidence="8">Lipid A biosynthesis acyltransferase</fullName>
    </submittedName>
</protein>
<evidence type="ECO:0000313" key="9">
    <source>
        <dbReference type="Proteomes" id="UP001501153"/>
    </source>
</evidence>
<organism evidence="8 9">
    <name type="scientific">Hymenobacter saemangeumensis</name>
    <dbReference type="NCBI Taxonomy" id="1084522"/>
    <lineage>
        <taxon>Bacteria</taxon>
        <taxon>Pseudomonadati</taxon>
        <taxon>Bacteroidota</taxon>
        <taxon>Cytophagia</taxon>
        <taxon>Cytophagales</taxon>
        <taxon>Hymenobacteraceae</taxon>
        <taxon>Hymenobacter</taxon>
    </lineage>
</organism>
<proteinExistence type="predicted"/>
<dbReference type="PANTHER" id="PTHR30606">
    <property type="entry name" value="LIPID A BIOSYNTHESIS LAUROYL ACYLTRANSFERASE"/>
    <property type="match status" value="1"/>
</dbReference>
<dbReference type="EMBL" id="BAABGZ010000082">
    <property type="protein sequence ID" value="GAA4371181.1"/>
    <property type="molecule type" value="Genomic_DNA"/>
</dbReference>
<reference evidence="9" key="1">
    <citation type="journal article" date="2019" name="Int. J. Syst. Evol. Microbiol.">
        <title>The Global Catalogue of Microorganisms (GCM) 10K type strain sequencing project: providing services to taxonomists for standard genome sequencing and annotation.</title>
        <authorList>
            <consortium name="The Broad Institute Genomics Platform"/>
            <consortium name="The Broad Institute Genome Sequencing Center for Infectious Disease"/>
            <person name="Wu L."/>
            <person name="Ma J."/>
        </authorList>
    </citation>
    <scope>NUCLEOTIDE SEQUENCE [LARGE SCALE GENOMIC DNA]</scope>
    <source>
        <strain evidence="9">JCM 17923</strain>
    </source>
</reference>